<dbReference type="PRINTS" id="PR00778">
    <property type="entry name" value="HTHARSR"/>
</dbReference>
<gene>
    <name evidence="5" type="ORF">B5G22_06140</name>
</gene>
<dbReference type="PANTHER" id="PTHR43132">
    <property type="entry name" value="ARSENICAL RESISTANCE OPERON REPRESSOR ARSR-RELATED"/>
    <property type="match status" value="1"/>
</dbReference>
<evidence type="ECO:0000313" key="5">
    <source>
        <dbReference type="EMBL" id="OUN47894.1"/>
    </source>
</evidence>
<dbReference type="GO" id="GO:0003700">
    <property type="term" value="F:DNA-binding transcription factor activity"/>
    <property type="evidence" value="ECO:0007669"/>
    <property type="project" value="InterPro"/>
</dbReference>
<evidence type="ECO:0000256" key="2">
    <source>
        <dbReference type="ARBA" id="ARBA00023125"/>
    </source>
</evidence>
<dbReference type="EMBL" id="NFHN01000021">
    <property type="protein sequence ID" value="OUN47894.1"/>
    <property type="molecule type" value="Genomic_DNA"/>
</dbReference>
<proteinExistence type="predicted"/>
<dbReference type="Gene3D" id="1.10.10.10">
    <property type="entry name" value="Winged helix-like DNA-binding domain superfamily/Winged helix DNA-binding domain"/>
    <property type="match status" value="1"/>
</dbReference>
<keyword evidence="1" id="KW-0805">Transcription regulation</keyword>
<dbReference type="PANTHER" id="PTHR43132:SF6">
    <property type="entry name" value="HTH-TYPE TRANSCRIPTIONAL REPRESSOR CZRA"/>
    <property type="match status" value="1"/>
</dbReference>
<dbReference type="InterPro" id="IPR001845">
    <property type="entry name" value="HTH_ArsR_DNA-bd_dom"/>
</dbReference>
<dbReference type="InterPro" id="IPR051011">
    <property type="entry name" value="Metal_resp_trans_reg"/>
</dbReference>
<dbReference type="RefSeq" id="WP_003670090.1">
    <property type="nucleotide sequence ID" value="NZ_CAKMAK010000014.1"/>
</dbReference>
<evidence type="ECO:0000259" key="4">
    <source>
        <dbReference type="PROSITE" id="PS50987"/>
    </source>
</evidence>
<dbReference type="NCBIfam" id="NF033788">
    <property type="entry name" value="HTH_metalloreg"/>
    <property type="match status" value="1"/>
</dbReference>
<evidence type="ECO:0000256" key="3">
    <source>
        <dbReference type="ARBA" id="ARBA00023163"/>
    </source>
</evidence>
<dbReference type="InterPro" id="IPR036390">
    <property type="entry name" value="WH_DNA-bd_sf"/>
</dbReference>
<evidence type="ECO:0000256" key="1">
    <source>
        <dbReference type="ARBA" id="ARBA00023015"/>
    </source>
</evidence>
<comment type="caution">
    <text evidence="5">The sequence shown here is derived from an EMBL/GenBank/DDBJ whole genome shotgun (WGS) entry which is preliminary data.</text>
</comment>
<accession>A0A1Y4P6A1</accession>
<name>A0A1Y4P6A1_LIMRT</name>
<keyword evidence="2" id="KW-0238">DNA-binding</keyword>
<dbReference type="AlphaFoldDB" id="A0A1Y4P6A1"/>
<dbReference type="Pfam" id="PF01022">
    <property type="entry name" value="HTH_5"/>
    <property type="match status" value="1"/>
</dbReference>
<organism evidence="5 6">
    <name type="scientific">Limosilactobacillus reuteri</name>
    <name type="common">Lactobacillus reuteri</name>
    <dbReference type="NCBI Taxonomy" id="1598"/>
    <lineage>
        <taxon>Bacteria</taxon>
        <taxon>Bacillati</taxon>
        <taxon>Bacillota</taxon>
        <taxon>Bacilli</taxon>
        <taxon>Lactobacillales</taxon>
        <taxon>Lactobacillaceae</taxon>
        <taxon>Limosilactobacillus</taxon>
    </lineage>
</organism>
<dbReference type="CDD" id="cd00090">
    <property type="entry name" value="HTH_ARSR"/>
    <property type="match status" value="1"/>
</dbReference>
<dbReference type="SUPFAM" id="SSF46785">
    <property type="entry name" value="Winged helix' DNA-binding domain"/>
    <property type="match status" value="1"/>
</dbReference>
<keyword evidence="3" id="KW-0804">Transcription</keyword>
<dbReference type="InterPro" id="IPR011991">
    <property type="entry name" value="ArsR-like_HTH"/>
</dbReference>
<sequence length="106" mass="12412">MTFIVVDRWTTDIPNVNKISQLFKLLGNPKRLQLLYLLIQHSMSVSEISMKLNWEQSGVSHQLQLLRKYNLVQQRREGKTVIYHLEDPQVMTLIADVLSHAEKIIQ</sequence>
<dbReference type="SMART" id="SM00418">
    <property type="entry name" value="HTH_ARSR"/>
    <property type="match status" value="1"/>
</dbReference>
<protein>
    <submittedName>
        <fullName evidence="5">Transcriptional regulator</fullName>
    </submittedName>
</protein>
<evidence type="ECO:0000313" key="6">
    <source>
        <dbReference type="Proteomes" id="UP000195868"/>
    </source>
</evidence>
<dbReference type="PROSITE" id="PS50987">
    <property type="entry name" value="HTH_ARSR_2"/>
    <property type="match status" value="1"/>
</dbReference>
<dbReference type="InterPro" id="IPR036388">
    <property type="entry name" value="WH-like_DNA-bd_sf"/>
</dbReference>
<feature type="domain" description="HTH arsR-type" evidence="4">
    <location>
        <begin position="11"/>
        <end position="105"/>
    </location>
</feature>
<dbReference type="Proteomes" id="UP000195868">
    <property type="component" value="Unassembled WGS sequence"/>
</dbReference>
<dbReference type="GO" id="GO:0003677">
    <property type="term" value="F:DNA binding"/>
    <property type="evidence" value="ECO:0007669"/>
    <property type="project" value="UniProtKB-KW"/>
</dbReference>
<reference evidence="6" key="1">
    <citation type="submission" date="2017-04" db="EMBL/GenBank/DDBJ databases">
        <title>Function of individual gut microbiota members based on whole genome sequencing of pure cultures obtained from chicken caecum.</title>
        <authorList>
            <person name="Medvecky M."/>
            <person name="Cejkova D."/>
            <person name="Polansky O."/>
            <person name="Karasova D."/>
            <person name="Kubasova T."/>
            <person name="Cizek A."/>
            <person name="Rychlik I."/>
        </authorList>
    </citation>
    <scope>NUCLEOTIDE SEQUENCE [LARGE SCALE GENOMIC DNA]</scope>
    <source>
        <strain evidence="6">An71</strain>
    </source>
</reference>